<name>A0A2Y9DE28_TRIMA</name>
<accession>A0A2Y9DE28</accession>
<sequence length="181" mass="20384">MSSSHVENMPLNHSSPQGTQRSSGKLWLLCSTIIFLLLCLFITLIFIFLLLKTVNEPCVAKFGPLPSGWQITSSEPLCVAVDRDEKSDWKLKILRSGLYVIYGQVAPNTTYKEPAPFAVQLRKNNAIIQTLTDNSKTHNIGGTYEFHAGDTIALRFNYKYQVLKNDTYWGILLVANPRFVS</sequence>
<feature type="region of interest" description="Disordered" evidence="16">
    <location>
        <begin position="1"/>
        <end position="20"/>
    </location>
</feature>
<dbReference type="Gene3D" id="2.60.120.40">
    <property type="match status" value="1"/>
</dbReference>
<dbReference type="GO" id="GO:0005886">
    <property type="term" value="C:plasma membrane"/>
    <property type="evidence" value="ECO:0007669"/>
    <property type="project" value="UniProtKB-SubCell"/>
</dbReference>
<feature type="transmembrane region" description="Helical" evidence="17">
    <location>
        <begin position="26"/>
        <end position="51"/>
    </location>
</feature>
<dbReference type="GO" id="GO:0005615">
    <property type="term" value="C:extracellular space"/>
    <property type="evidence" value="ECO:0007669"/>
    <property type="project" value="UniProtKB-KW"/>
</dbReference>
<evidence type="ECO:0000313" key="19">
    <source>
        <dbReference type="Proteomes" id="UP000248480"/>
    </source>
</evidence>
<evidence type="ECO:0000256" key="3">
    <source>
        <dbReference type="ARBA" id="ARBA00022475"/>
    </source>
</evidence>
<dbReference type="GO" id="GO:0042129">
    <property type="term" value="P:regulation of T cell proliferation"/>
    <property type="evidence" value="ECO:0007669"/>
    <property type="project" value="TreeGrafter"/>
</dbReference>
<evidence type="ECO:0000256" key="2">
    <source>
        <dbReference type="ARBA" id="ARBA00008670"/>
    </source>
</evidence>
<evidence type="ECO:0000256" key="7">
    <source>
        <dbReference type="ARBA" id="ARBA00022968"/>
    </source>
</evidence>
<dbReference type="PANTHER" id="PTHR15267:SF1">
    <property type="entry name" value="TUMOR NECROSIS FACTOR LIGAND SUPERFAMILY MEMBER 18"/>
    <property type="match status" value="1"/>
</dbReference>
<dbReference type="PROSITE" id="PS50049">
    <property type="entry name" value="THD_2"/>
    <property type="match status" value="1"/>
</dbReference>
<proteinExistence type="inferred from homology"/>
<dbReference type="InterPro" id="IPR042380">
    <property type="entry name" value="TNFSF18"/>
</dbReference>
<dbReference type="GO" id="GO:0042802">
    <property type="term" value="F:identical protein binding"/>
    <property type="evidence" value="ECO:0007669"/>
    <property type="project" value="UniProtKB-ARBA"/>
</dbReference>
<protein>
    <recommendedName>
        <fullName evidence="14">Tumor necrosis factor ligand superfamily member 18</fullName>
    </recommendedName>
    <alternativeName>
        <fullName evidence="15">Glucocorticoid-induced TNF-related ligand</fullName>
    </alternativeName>
</protein>
<dbReference type="GO" id="GO:0009986">
    <property type="term" value="C:cell surface"/>
    <property type="evidence" value="ECO:0007669"/>
    <property type="project" value="TreeGrafter"/>
</dbReference>
<evidence type="ECO:0000256" key="11">
    <source>
        <dbReference type="ARBA" id="ARBA00023157"/>
    </source>
</evidence>
<dbReference type="GeneID" id="101342230"/>
<evidence type="ECO:0000256" key="6">
    <source>
        <dbReference type="ARBA" id="ARBA00022859"/>
    </source>
</evidence>
<comment type="function">
    <text evidence="13">Cytokine that binds to TNFRSF18/AITR/GITR. Regulates T-cell responses. Can function as costimulator and lower the threshold for T-cell activation and T-cell proliferation. Important for interactions between activated T-lymphocytes and endothelial cells. Mediates activation of NF-kappa-B. Triggers increased phosphorylation of STAT1 and up-regulates expression of VCAM1 and ICAM1. Promotes leukocyte adhesion to endothelial cells. Regulates migration of monocytes from the splenic reservoir to sites of inflammation.</text>
</comment>
<dbReference type="GO" id="GO:0033209">
    <property type="term" value="P:tumor necrosis factor-mediated signaling pathway"/>
    <property type="evidence" value="ECO:0007669"/>
    <property type="project" value="InterPro"/>
</dbReference>
<evidence type="ECO:0000259" key="18">
    <source>
        <dbReference type="PROSITE" id="PS50049"/>
    </source>
</evidence>
<dbReference type="AlphaFoldDB" id="A0A2Y9DE28"/>
<organism evidence="19 20">
    <name type="scientific">Trichechus manatus latirostris</name>
    <name type="common">Florida manatee</name>
    <dbReference type="NCBI Taxonomy" id="127582"/>
    <lineage>
        <taxon>Eukaryota</taxon>
        <taxon>Metazoa</taxon>
        <taxon>Chordata</taxon>
        <taxon>Craniata</taxon>
        <taxon>Vertebrata</taxon>
        <taxon>Euteleostomi</taxon>
        <taxon>Mammalia</taxon>
        <taxon>Eutheria</taxon>
        <taxon>Afrotheria</taxon>
        <taxon>Sirenia</taxon>
        <taxon>Trichechidae</taxon>
        <taxon>Trichechus</taxon>
    </lineage>
</organism>
<keyword evidence="19" id="KW-1185">Reference proteome</keyword>
<dbReference type="FunCoup" id="A0A2Y9DE28">
    <property type="interactions" value="283"/>
</dbReference>
<keyword evidence="11" id="KW-1015">Disulfide bond</keyword>
<keyword evidence="3" id="KW-1003">Cell membrane</keyword>
<evidence type="ECO:0000256" key="10">
    <source>
        <dbReference type="ARBA" id="ARBA00023136"/>
    </source>
</evidence>
<keyword evidence="12" id="KW-0325">Glycoprotein</keyword>
<comment type="similarity">
    <text evidence="2">Belongs to the tumor necrosis factor family.</text>
</comment>
<evidence type="ECO:0000256" key="16">
    <source>
        <dbReference type="SAM" id="MobiDB-lite"/>
    </source>
</evidence>
<keyword evidence="7" id="KW-0735">Signal-anchor</keyword>
<dbReference type="GO" id="GO:0002309">
    <property type="term" value="P:T cell proliferation involved in immune response"/>
    <property type="evidence" value="ECO:0007669"/>
    <property type="project" value="InterPro"/>
</dbReference>
<evidence type="ECO:0000256" key="15">
    <source>
        <dbReference type="ARBA" id="ARBA00078193"/>
    </source>
</evidence>
<dbReference type="RefSeq" id="XP_004372881.1">
    <property type="nucleotide sequence ID" value="XM_004372824.3"/>
</dbReference>
<dbReference type="InterPro" id="IPR008983">
    <property type="entry name" value="Tumour_necrosis_fac-like_dom"/>
</dbReference>
<evidence type="ECO:0000256" key="8">
    <source>
        <dbReference type="ARBA" id="ARBA00022989"/>
    </source>
</evidence>
<evidence type="ECO:0000313" key="20">
    <source>
        <dbReference type="RefSeq" id="XP_004372881.1"/>
    </source>
</evidence>
<dbReference type="GO" id="GO:0060255">
    <property type="term" value="P:regulation of macromolecule metabolic process"/>
    <property type="evidence" value="ECO:0007669"/>
    <property type="project" value="UniProtKB-ARBA"/>
</dbReference>
<feature type="domain" description="THD" evidence="18">
    <location>
        <begin position="47"/>
        <end position="174"/>
    </location>
</feature>
<dbReference type="OrthoDB" id="9096520at2759"/>
<dbReference type="GO" id="GO:0005164">
    <property type="term" value="F:tumor necrosis factor receptor binding"/>
    <property type="evidence" value="ECO:0007669"/>
    <property type="project" value="InterPro"/>
</dbReference>
<keyword evidence="6" id="KW-0391">Immunity</keyword>
<dbReference type="GO" id="GO:0080090">
    <property type="term" value="P:regulation of primary metabolic process"/>
    <property type="evidence" value="ECO:0007669"/>
    <property type="project" value="UniProtKB-ARBA"/>
</dbReference>
<keyword evidence="4" id="KW-0202">Cytokine</keyword>
<dbReference type="SUPFAM" id="SSF49842">
    <property type="entry name" value="TNF-like"/>
    <property type="match status" value="1"/>
</dbReference>
<dbReference type="STRING" id="127582.A0A2Y9DE28"/>
<dbReference type="GO" id="GO:0002687">
    <property type="term" value="P:positive regulation of leukocyte migration"/>
    <property type="evidence" value="ECO:0007669"/>
    <property type="project" value="UniProtKB-ARBA"/>
</dbReference>
<evidence type="ECO:0000256" key="14">
    <source>
        <dbReference type="ARBA" id="ARBA00074590"/>
    </source>
</evidence>
<evidence type="ECO:0000256" key="9">
    <source>
        <dbReference type="ARBA" id="ARBA00023130"/>
    </source>
</evidence>
<dbReference type="GO" id="GO:0045785">
    <property type="term" value="P:positive regulation of cell adhesion"/>
    <property type="evidence" value="ECO:0007669"/>
    <property type="project" value="UniProtKB-ARBA"/>
</dbReference>
<evidence type="ECO:0000256" key="4">
    <source>
        <dbReference type="ARBA" id="ARBA00022514"/>
    </source>
</evidence>
<evidence type="ECO:0000256" key="12">
    <source>
        <dbReference type="ARBA" id="ARBA00023180"/>
    </source>
</evidence>
<keyword evidence="9" id="KW-1064">Adaptive immunity</keyword>
<keyword evidence="10 17" id="KW-0472">Membrane</keyword>
<comment type="subcellular location">
    <subcellularLocation>
        <location evidence="1">Cell membrane</location>
        <topology evidence="1">Single-pass type II membrane protein</topology>
    </subcellularLocation>
</comment>
<reference evidence="20" key="1">
    <citation type="submission" date="2025-08" db="UniProtKB">
        <authorList>
            <consortium name="RefSeq"/>
        </authorList>
    </citation>
    <scope>IDENTIFICATION</scope>
</reference>
<gene>
    <name evidence="20" type="primary">TNFSF18</name>
</gene>
<keyword evidence="8 17" id="KW-1133">Transmembrane helix</keyword>
<evidence type="ECO:0000256" key="5">
    <source>
        <dbReference type="ARBA" id="ARBA00022692"/>
    </source>
</evidence>
<dbReference type="GO" id="GO:0005125">
    <property type="term" value="F:cytokine activity"/>
    <property type="evidence" value="ECO:0007669"/>
    <property type="project" value="UniProtKB-KW"/>
</dbReference>
<dbReference type="InterPro" id="IPR006052">
    <property type="entry name" value="TNF_dom"/>
</dbReference>
<dbReference type="PANTHER" id="PTHR15267">
    <property type="entry name" value="TUMOR NECROSIS FACTOR LIGAND SUPERFAMILY MEMBER 18"/>
    <property type="match status" value="1"/>
</dbReference>
<dbReference type="GO" id="GO:0002250">
    <property type="term" value="P:adaptive immune response"/>
    <property type="evidence" value="ECO:0007669"/>
    <property type="project" value="UniProtKB-KW"/>
</dbReference>
<evidence type="ECO:0000256" key="13">
    <source>
        <dbReference type="ARBA" id="ARBA00059256"/>
    </source>
</evidence>
<dbReference type="InParanoid" id="A0A2Y9DE28"/>
<dbReference type="KEGG" id="tmu:101342230"/>
<evidence type="ECO:0000256" key="1">
    <source>
        <dbReference type="ARBA" id="ARBA00004401"/>
    </source>
</evidence>
<dbReference type="FunFam" id="2.60.120.40:FF:000026">
    <property type="entry name" value="Tumor necrosis factor ligand superfamily member 18"/>
    <property type="match status" value="1"/>
</dbReference>
<keyword evidence="5 17" id="KW-0812">Transmembrane</keyword>
<evidence type="ECO:0000256" key="17">
    <source>
        <dbReference type="SAM" id="Phobius"/>
    </source>
</evidence>
<dbReference type="CTD" id="8995"/>
<dbReference type="Proteomes" id="UP000248480">
    <property type="component" value="Unplaced"/>
</dbReference>